<reference evidence="1 2" key="1">
    <citation type="submission" date="2017-11" db="EMBL/GenBank/DDBJ databases">
        <title>The genome of Rhizophagus clarus HR1 reveals common genetic basis of auxotrophy among arbuscular mycorrhizal fungi.</title>
        <authorList>
            <person name="Kobayashi Y."/>
        </authorList>
    </citation>
    <scope>NUCLEOTIDE SEQUENCE [LARGE SCALE GENOMIC DNA]</scope>
    <source>
        <strain evidence="1 2">HR1</strain>
    </source>
</reference>
<accession>A0A2Z6Q4X0</accession>
<gene>
    <name evidence="1" type="ORF">RclHR1_00010074</name>
</gene>
<proteinExistence type="predicted"/>
<keyword evidence="2" id="KW-1185">Reference proteome</keyword>
<evidence type="ECO:0000313" key="1">
    <source>
        <dbReference type="EMBL" id="GBB83192.1"/>
    </source>
</evidence>
<evidence type="ECO:0000313" key="2">
    <source>
        <dbReference type="Proteomes" id="UP000247702"/>
    </source>
</evidence>
<dbReference type="EMBL" id="BEXD01000001">
    <property type="protein sequence ID" value="GBB83192.1"/>
    <property type="molecule type" value="Genomic_DNA"/>
</dbReference>
<comment type="caution">
    <text evidence="1">The sequence shown here is derived from an EMBL/GenBank/DDBJ whole genome shotgun (WGS) entry which is preliminary data.</text>
</comment>
<dbReference type="AlphaFoldDB" id="A0A2Z6Q4X0"/>
<dbReference type="Proteomes" id="UP000247702">
    <property type="component" value="Unassembled WGS sequence"/>
</dbReference>
<organism evidence="1 2">
    <name type="scientific">Rhizophagus clarus</name>
    <dbReference type="NCBI Taxonomy" id="94130"/>
    <lineage>
        <taxon>Eukaryota</taxon>
        <taxon>Fungi</taxon>
        <taxon>Fungi incertae sedis</taxon>
        <taxon>Mucoromycota</taxon>
        <taxon>Glomeromycotina</taxon>
        <taxon>Glomeromycetes</taxon>
        <taxon>Glomerales</taxon>
        <taxon>Glomeraceae</taxon>
        <taxon>Rhizophagus</taxon>
    </lineage>
</organism>
<sequence length="70" mass="8160">MPIFGKRVQTCEYVSACRYLARYCIEKNNSEIMVVTCGIQTNRFLKSLQISLNMDFNSDFISTRNKNLQI</sequence>
<name>A0A2Z6Q4X0_9GLOM</name>
<protein>
    <submittedName>
        <fullName evidence="1">Uncharacterized protein</fullName>
    </submittedName>
</protein>